<feature type="non-terminal residue" evidence="2">
    <location>
        <position position="120"/>
    </location>
</feature>
<protein>
    <submittedName>
        <fullName evidence="2">ABC transporter, substrate-binding protein (Cluster 1, maltose/g3p/polyamine/iron)</fullName>
    </submittedName>
</protein>
<feature type="non-terminal residue" evidence="2">
    <location>
        <position position="1"/>
    </location>
</feature>
<dbReference type="EMBL" id="CADCUW010000391">
    <property type="protein sequence ID" value="CAA9431338.1"/>
    <property type="molecule type" value="Genomic_DNA"/>
</dbReference>
<evidence type="ECO:0000256" key="1">
    <source>
        <dbReference type="SAM" id="MobiDB-lite"/>
    </source>
</evidence>
<evidence type="ECO:0000313" key="2">
    <source>
        <dbReference type="EMBL" id="CAA9431338.1"/>
    </source>
</evidence>
<feature type="region of interest" description="Disordered" evidence="1">
    <location>
        <begin position="1"/>
        <end position="52"/>
    </location>
</feature>
<accession>A0A6J4Q0V1</accession>
<gene>
    <name evidence="2" type="ORF">AVDCRST_MAG01-01-3012</name>
</gene>
<proteinExistence type="predicted"/>
<reference evidence="2" key="1">
    <citation type="submission" date="2020-02" db="EMBL/GenBank/DDBJ databases">
        <authorList>
            <person name="Meier V. D."/>
        </authorList>
    </citation>
    <scope>NUCLEOTIDE SEQUENCE</scope>
    <source>
        <strain evidence="2">AVDCRST_MAG01</strain>
    </source>
</reference>
<organism evidence="2">
    <name type="scientific">uncultured Rubrobacteraceae bacterium</name>
    <dbReference type="NCBI Taxonomy" id="349277"/>
    <lineage>
        <taxon>Bacteria</taxon>
        <taxon>Bacillati</taxon>
        <taxon>Actinomycetota</taxon>
        <taxon>Rubrobacteria</taxon>
        <taxon>Rubrobacterales</taxon>
        <taxon>Rubrobacteraceae</taxon>
        <taxon>environmental samples</taxon>
    </lineage>
</organism>
<name>A0A6J4Q0V1_9ACTN</name>
<feature type="region of interest" description="Disordered" evidence="1">
    <location>
        <begin position="67"/>
        <end position="120"/>
    </location>
</feature>
<feature type="compositionally biased region" description="Basic and acidic residues" evidence="1">
    <location>
        <begin position="87"/>
        <end position="120"/>
    </location>
</feature>
<sequence>GRGTSGSPQVDEATVPGSGCRGGSVRGRVWRGAAEQPGRAGGRRWRRREDVRRPKRRARVLERVHRRRRAVHEPTRRRLYGRTRQYRGQDEHHRVGGLLREDSVCGAERRGARPGDHAQR</sequence>
<dbReference type="AlphaFoldDB" id="A0A6J4Q0V1"/>